<dbReference type="Proteomes" id="UP000422989">
    <property type="component" value="Chromosome"/>
</dbReference>
<dbReference type="RefSeq" id="WP_156241720.1">
    <property type="nucleotide sequence ID" value="NZ_BAAAZL010000006.1"/>
</dbReference>
<protein>
    <submittedName>
        <fullName evidence="2">Uncharacterized protein</fullName>
    </submittedName>
</protein>
<evidence type="ECO:0000313" key="2">
    <source>
        <dbReference type="EMBL" id="QGU27228.1"/>
    </source>
</evidence>
<proteinExistence type="predicted"/>
<organism evidence="2 3">
    <name type="scientific">Microbacterium oryzae</name>
    <dbReference type="NCBI Taxonomy" id="743009"/>
    <lineage>
        <taxon>Bacteria</taxon>
        <taxon>Bacillati</taxon>
        <taxon>Actinomycetota</taxon>
        <taxon>Actinomycetes</taxon>
        <taxon>Micrococcales</taxon>
        <taxon>Microbacteriaceae</taxon>
        <taxon>Microbacterium</taxon>
    </lineage>
</organism>
<dbReference type="AlphaFoldDB" id="A0A6I6E7M5"/>
<evidence type="ECO:0000256" key="1">
    <source>
        <dbReference type="SAM" id="MobiDB-lite"/>
    </source>
</evidence>
<keyword evidence="3" id="KW-1185">Reference proteome</keyword>
<dbReference type="EMBL" id="CP032550">
    <property type="protein sequence ID" value="QGU27228.1"/>
    <property type="molecule type" value="Genomic_DNA"/>
</dbReference>
<gene>
    <name evidence="2" type="ORF">D7D94_05770</name>
</gene>
<dbReference type="KEGG" id="moj:D7D94_05770"/>
<sequence>MGSGKKKKGKRDKPKKTCCKSKPRCKRCPIRMLAEGRLDPADAKEIFAKERNRKQAKKAHLVVPGD</sequence>
<name>A0A6I6E7M5_9MICO</name>
<evidence type="ECO:0000313" key="3">
    <source>
        <dbReference type="Proteomes" id="UP000422989"/>
    </source>
</evidence>
<accession>A0A6I6E7M5</accession>
<dbReference type="OrthoDB" id="5084032at2"/>
<reference evidence="2 3" key="1">
    <citation type="submission" date="2018-09" db="EMBL/GenBank/DDBJ databases">
        <title>Whole genome sequencing of Microbacterium oryzae strain MB-10T.</title>
        <authorList>
            <person name="Das S.K."/>
        </authorList>
    </citation>
    <scope>NUCLEOTIDE SEQUENCE [LARGE SCALE GENOMIC DNA]</scope>
    <source>
        <strain evidence="2 3">MB-10</strain>
    </source>
</reference>
<feature type="region of interest" description="Disordered" evidence="1">
    <location>
        <begin position="1"/>
        <end position="21"/>
    </location>
</feature>